<dbReference type="VEuPathDB" id="VectorBase:AALB20_030806"/>
<keyword evidence="2" id="KW-1185">Reference proteome</keyword>
<dbReference type="VEuPathDB" id="VectorBase:AALB002347"/>
<protein>
    <submittedName>
        <fullName evidence="1">Uncharacterized protein</fullName>
    </submittedName>
</protein>
<organism evidence="1 2">
    <name type="scientific">Anopheles albimanus</name>
    <name type="common">New world malaria mosquito</name>
    <dbReference type="NCBI Taxonomy" id="7167"/>
    <lineage>
        <taxon>Eukaryota</taxon>
        <taxon>Metazoa</taxon>
        <taxon>Ecdysozoa</taxon>
        <taxon>Arthropoda</taxon>
        <taxon>Hexapoda</taxon>
        <taxon>Insecta</taxon>
        <taxon>Pterygota</taxon>
        <taxon>Neoptera</taxon>
        <taxon>Endopterygota</taxon>
        <taxon>Diptera</taxon>
        <taxon>Nematocera</taxon>
        <taxon>Culicoidea</taxon>
        <taxon>Culicidae</taxon>
        <taxon>Anophelinae</taxon>
        <taxon>Anopheles</taxon>
    </lineage>
</organism>
<evidence type="ECO:0000313" key="1">
    <source>
        <dbReference type="EnsemblMetazoa" id="AALB002347-PA"/>
    </source>
</evidence>
<accession>A0A182F788</accession>
<dbReference type="AlphaFoldDB" id="A0A182F788"/>
<proteinExistence type="predicted"/>
<dbReference type="Proteomes" id="UP000069272">
    <property type="component" value="Chromosome 2R"/>
</dbReference>
<dbReference type="EnsemblMetazoa" id="AALB002347-RA">
    <property type="protein sequence ID" value="AALB002347-PA"/>
    <property type="gene ID" value="AALB002347"/>
</dbReference>
<name>A0A182F788_ANOAL</name>
<reference evidence="1 2" key="1">
    <citation type="journal article" date="2017" name="G3 (Bethesda)">
        <title>The Physical Genome Mapping of Anopheles albimanus Corrected Scaffold Misassemblies and Identified Interarm Rearrangements in Genus Anopheles.</title>
        <authorList>
            <person name="Artemov G.N."/>
            <person name="Peery A.N."/>
            <person name="Jiang X."/>
            <person name="Tu Z."/>
            <person name="Stegniy V.N."/>
            <person name="Sharakhova M.V."/>
            <person name="Sharakhov I.V."/>
        </authorList>
    </citation>
    <scope>NUCLEOTIDE SEQUENCE [LARGE SCALE GENOMIC DNA]</scope>
    <source>
        <strain evidence="1 2">ALBI9_A</strain>
    </source>
</reference>
<sequence>MQDRHCLKRASAFVDGRSTSGGTMVERIVEENCDGTSAVVRSQQHFLYLLPLGITARDCYDDGAGMARQITVGRQMRSVDPGIGSIVSRCTGNRRQQDILVPLEKDILGRPRQEENCVSVRT</sequence>
<evidence type="ECO:0000313" key="2">
    <source>
        <dbReference type="Proteomes" id="UP000069272"/>
    </source>
</evidence>
<reference evidence="1" key="2">
    <citation type="submission" date="2022-08" db="UniProtKB">
        <authorList>
            <consortium name="EnsemblMetazoa"/>
        </authorList>
    </citation>
    <scope>IDENTIFICATION</scope>
    <source>
        <strain evidence="1">STECLA/ALBI9_A</strain>
    </source>
</reference>